<dbReference type="SMART" id="SM00746">
    <property type="entry name" value="TRASH"/>
    <property type="match status" value="2"/>
</dbReference>
<keyword evidence="4 11" id="KW-0479">Metal-binding</keyword>
<dbReference type="InterPro" id="IPR011017">
    <property type="entry name" value="TRASH_dom"/>
</dbReference>
<feature type="transmembrane region" description="Helical" evidence="11">
    <location>
        <begin position="368"/>
        <end position="387"/>
    </location>
</feature>
<dbReference type="Gene3D" id="1.10.620.20">
    <property type="entry name" value="Ribonucleotide Reductase, subunit A"/>
    <property type="match status" value="1"/>
</dbReference>
<evidence type="ECO:0000256" key="9">
    <source>
        <dbReference type="ARBA" id="ARBA00022989"/>
    </source>
</evidence>
<dbReference type="PROSITE" id="PS00154">
    <property type="entry name" value="ATPASE_E1_E2"/>
    <property type="match status" value="1"/>
</dbReference>
<dbReference type="SFLD" id="SFLDG00002">
    <property type="entry name" value="C1.7:_P-type_atpase_like"/>
    <property type="match status" value="1"/>
</dbReference>
<keyword evidence="10 11" id="KW-0472">Membrane</keyword>
<evidence type="ECO:0000313" key="13">
    <source>
        <dbReference type="EMBL" id="KAJ8311093.1"/>
    </source>
</evidence>
<feature type="domain" description="TRASH" evidence="12">
    <location>
        <begin position="166"/>
        <end position="202"/>
    </location>
</feature>
<dbReference type="NCBIfam" id="TIGR01494">
    <property type="entry name" value="ATPase_P-type"/>
    <property type="match status" value="2"/>
</dbReference>
<sequence length="933" mass="100744">MLGRAAGPAGMIGGQILDMQSEKSKISLDELKQLHRFKTGKLIHAALSMIPVFYNYQNLIAVLGNYAEYVGLAYQVVDDILDVTATTEELGKSGTDEKNEKSTFVKLIGLEDSRSFAEELITKSKDILTEVSAQATAHTTTDKQSVSAENIQTYMNEVKTTIYGTDPVCGMTVTHTKHTHLEGNDTLYFCGPGCRERYLNEPGQHNVVGIDPVCKMKVKAKTHFHKYNNLSYYFCSTSCKTKFADNPEGYLNKNITPKVEPPLTPSKNAGKVFYVCPMHPEVKEEQMGDCPICGMPLEPQFEALGIGEMAEKLKESDQESASEINNRSSNMWTLIGLGTGIAYFYSTIALVLHSFILPDGSALKGELALYFESAAVIILLVLLGQVLEMKARNKTVDAVHALLNLFPKYALRIEGNEVKEISFEEIAAGDLIKVLPGEKIPVDGVVTEGTTAIDESMLTGEPIPVAKQPGDKVIGGAINGNAPLVIESTKVGTDTFLAKVIQSVVDAKKTQPQIQRYADKVATYFVPGIIGIAILAFIAWMTIPAEPSFSSALLALISVLIIACPCAIGLATPMSIMVSAGVGARNGLVIKDFSALETFAKVDKLIVDKTGTLTIGKPQVTKIFFFNGEQLTSADELSQGECIYLASMLESNSSHPLANAIVEKATEFTQAGKIESFENILGKGIKSKVKDTLANKESLLALGNDKLMKDLGVADELLQKSEIINLAQMGNTILYLYFGKGLYGVIAVADQIRTESKATVSNLAERGVEVIMATGDKEATAHHVAQELGIKEFVAEVMPNDKEKLVQDLQSENHLVGMAGDGINDSPALARANVGIAMGTGSDAAIETADITLVKSDLKGILKLRRLSELTISNIKQNLFFAFIYNFVGVGIAAGLLYPWFGITLSPMIASLAMSFSSVSVIVNALRLRVSKI</sequence>
<organism evidence="13 14">
    <name type="scientific">Tegillarca granosa</name>
    <name type="common">Malaysian cockle</name>
    <name type="synonym">Anadara granosa</name>
    <dbReference type="NCBI Taxonomy" id="220873"/>
    <lineage>
        <taxon>Eukaryota</taxon>
        <taxon>Metazoa</taxon>
        <taxon>Spiralia</taxon>
        <taxon>Lophotrochozoa</taxon>
        <taxon>Mollusca</taxon>
        <taxon>Bivalvia</taxon>
        <taxon>Autobranchia</taxon>
        <taxon>Pteriomorphia</taxon>
        <taxon>Arcoida</taxon>
        <taxon>Arcoidea</taxon>
        <taxon>Arcidae</taxon>
        <taxon>Tegillarca</taxon>
    </lineage>
</organism>
<dbReference type="Pfam" id="PF00348">
    <property type="entry name" value="polyprenyl_synt"/>
    <property type="match status" value="1"/>
</dbReference>
<dbReference type="InterPro" id="IPR033749">
    <property type="entry name" value="Polyprenyl_synt_CS"/>
</dbReference>
<gene>
    <name evidence="13" type="ORF">KUTeg_011355</name>
</gene>
<evidence type="ECO:0000256" key="10">
    <source>
        <dbReference type="ARBA" id="ARBA00023136"/>
    </source>
</evidence>
<dbReference type="Gene3D" id="3.40.50.1000">
    <property type="entry name" value="HAD superfamily/HAD-like"/>
    <property type="match status" value="1"/>
</dbReference>
<feature type="transmembrane region" description="Helical" evidence="11">
    <location>
        <begin position="332"/>
        <end position="356"/>
    </location>
</feature>
<evidence type="ECO:0000313" key="14">
    <source>
        <dbReference type="Proteomes" id="UP001217089"/>
    </source>
</evidence>
<dbReference type="EMBL" id="JARBDR010000581">
    <property type="protein sequence ID" value="KAJ8311093.1"/>
    <property type="molecule type" value="Genomic_DNA"/>
</dbReference>
<keyword evidence="9 11" id="KW-1133">Transmembrane helix</keyword>
<dbReference type="InterPro" id="IPR000092">
    <property type="entry name" value="Polyprenyl_synt"/>
</dbReference>
<feature type="transmembrane region" description="Helical" evidence="11">
    <location>
        <begin position="879"/>
        <end position="901"/>
    </location>
</feature>
<keyword evidence="6 11" id="KW-0067">ATP-binding</keyword>
<accession>A0ABQ9F115</accession>
<dbReference type="InterPro" id="IPR027256">
    <property type="entry name" value="P-typ_ATPase_IB"/>
</dbReference>
<dbReference type="InterPro" id="IPR023214">
    <property type="entry name" value="HAD_sf"/>
</dbReference>
<dbReference type="InterPro" id="IPR023298">
    <property type="entry name" value="ATPase_P-typ_TM_dom_sf"/>
</dbReference>
<dbReference type="Pfam" id="PF00122">
    <property type="entry name" value="E1-E2_ATPase"/>
    <property type="match status" value="1"/>
</dbReference>
<evidence type="ECO:0000256" key="6">
    <source>
        <dbReference type="ARBA" id="ARBA00022840"/>
    </source>
</evidence>
<evidence type="ECO:0000256" key="2">
    <source>
        <dbReference type="ARBA" id="ARBA00006024"/>
    </source>
</evidence>
<dbReference type="InterPro" id="IPR008250">
    <property type="entry name" value="ATPase_P-typ_transduc_dom_A_sf"/>
</dbReference>
<keyword evidence="14" id="KW-1185">Reference proteome</keyword>
<evidence type="ECO:0000256" key="7">
    <source>
        <dbReference type="ARBA" id="ARBA00022842"/>
    </source>
</evidence>
<dbReference type="Gene3D" id="3.40.1110.10">
    <property type="entry name" value="Calcium-transporting ATPase, cytoplasmic domain N"/>
    <property type="match status" value="1"/>
</dbReference>
<protein>
    <recommendedName>
        <fullName evidence="12">TRASH domain-containing protein</fullName>
    </recommendedName>
</protein>
<dbReference type="SUPFAM" id="SSF56784">
    <property type="entry name" value="HAD-like"/>
    <property type="match status" value="1"/>
</dbReference>
<keyword evidence="8" id="KW-1278">Translocase</keyword>
<dbReference type="SFLD" id="SFLDS00003">
    <property type="entry name" value="Haloacid_Dehalogenase"/>
    <property type="match status" value="1"/>
</dbReference>
<feature type="transmembrane region" description="Helical" evidence="11">
    <location>
        <begin position="907"/>
        <end position="926"/>
    </location>
</feature>
<dbReference type="InterPro" id="IPR045800">
    <property type="entry name" value="HMBD"/>
</dbReference>
<evidence type="ECO:0000256" key="1">
    <source>
        <dbReference type="ARBA" id="ARBA00004127"/>
    </source>
</evidence>
<dbReference type="SUPFAM" id="SSF81665">
    <property type="entry name" value="Calcium ATPase, transmembrane domain M"/>
    <property type="match status" value="1"/>
</dbReference>
<dbReference type="PROSITE" id="PS00444">
    <property type="entry name" value="POLYPRENYL_SYNTHASE_2"/>
    <property type="match status" value="1"/>
</dbReference>
<keyword evidence="5 11" id="KW-0547">Nucleotide-binding</keyword>
<dbReference type="InterPro" id="IPR044492">
    <property type="entry name" value="P_typ_ATPase_HD_dom"/>
</dbReference>
<comment type="similarity">
    <text evidence="2 11">Belongs to the cation transport ATPase (P-type) (TC 3.A.3) family. Type IB subfamily.</text>
</comment>
<feature type="transmembrane region" description="Helical" evidence="11">
    <location>
        <begin position="521"/>
        <end position="543"/>
    </location>
</feature>
<dbReference type="InterPro" id="IPR036412">
    <property type="entry name" value="HAD-like_sf"/>
</dbReference>
<dbReference type="SUPFAM" id="SSF48576">
    <property type="entry name" value="Terpenoid synthases"/>
    <property type="match status" value="1"/>
</dbReference>
<reference evidence="13 14" key="1">
    <citation type="submission" date="2022-12" db="EMBL/GenBank/DDBJ databases">
        <title>Chromosome-level genome of Tegillarca granosa.</title>
        <authorList>
            <person name="Kim J."/>
        </authorList>
    </citation>
    <scope>NUCLEOTIDE SEQUENCE [LARGE SCALE GENOMIC DNA]</scope>
    <source>
        <strain evidence="13">Teg-2019</strain>
        <tissue evidence="13">Adductor muscle</tissue>
    </source>
</reference>
<evidence type="ECO:0000256" key="3">
    <source>
        <dbReference type="ARBA" id="ARBA00022692"/>
    </source>
</evidence>
<evidence type="ECO:0000256" key="11">
    <source>
        <dbReference type="RuleBase" id="RU362081"/>
    </source>
</evidence>
<proteinExistence type="inferred from homology"/>
<keyword evidence="3 11" id="KW-0812">Transmembrane</keyword>
<name>A0ABQ9F115_TEGGR</name>
<feature type="domain" description="TRASH" evidence="12">
    <location>
        <begin position="211"/>
        <end position="247"/>
    </location>
</feature>
<dbReference type="Pfam" id="PF19335">
    <property type="entry name" value="HMBD"/>
    <property type="match status" value="1"/>
</dbReference>
<dbReference type="Gene3D" id="2.70.150.10">
    <property type="entry name" value="Calcium-transporting ATPase, cytoplasmic transduction domain A"/>
    <property type="match status" value="1"/>
</dbReference>
<dbReference type="InterPro" id="IPR012348">
    <property type="entry name" value="RNR-like"/>
</dbReference>
<evidence type="ECO:0000256" key="8">
    <source>
        <dbReference type="ARBA" id="ARBA00022967"/>
    </source>
</evidence>
<dbReference type="CDD" id="cd00867">
    <property type="entry name" value="Trans_IPPS"/>
    <property type="match status" value="1"/>
</dbReference>
<dbReference type="CDD" id="cd02094">
    <property type="entry name" value="P-type_ATPase_Cu-like"/>
    <property type="match status" value="1"/>
</dbReference>
<dbReference type="SUPFAM" id="SSF81653">
    <property type="entry name" value="Calcium ATPase, transduction domain A"/>
    <property type="match status" value="1"/>
</dbReference>
<evidence type="ECO:0000256" key="5">
    <source>
        <dbReference type="ARBA" id="ARBA00022741"/>
    </source>
</evidence>
<dbReference type="Pfam" id="PF00702">
    <property type="entry name" value="Hydrolase"/>
    <property type="match status" value="1"/>
</dbReference>
<dbReference type="Pfam" id="PF04945">
    <property type="entry name" value="YHS"/>
    <property type="match status" value="1"/>
</dbReference>
<dbReference type="PANTHER" id="PTHR43520">
    <property type="entry name" value="ATP7, ISOFORM B"/>
    <property type="match status" value="1"/>
</dbReference>
<dbReference type="SFLD" id="SFLDF00027">
    <property type="entry name" value="p-type_atpase"/>
    <property type="match status" value="1"/>
</dbReference>
<evidence type="ECO:0000259" key="12">
    <source>
        <dbReference type="SMART" id="SM00746"/>
    </source>
</evidence>
<feature type="transmembrane region" description="Helical" evidence="11">
    <location>
        <begin position="549"/>
        <end position="571"/>
    </location>
</feature>
<dbReference type="InterPro" id="IPR008949">
    <property type="entry name" value="Isoprenoid_synthase_dom_sf"/>
</dbReference>
<comment type="subcellular location">
    <subcellularLocation>
        <location evidence="1">Endomembrane system</location>
        <topology evidence="1">Multi-pass membrane protein</topology>
    </subcellularLocation>
    <subcellularLocation>
        <location evidence="11">Membrane</location>
    </subcellularLocation>
</comment>
<dbReference type="InterPro" id="IPR018303">
    <property type="entry name" value="ATPase_P-typ_P_site"/>
</dbReference>
<dbReference type="PANTHER" id="PTHR43520:SF8">
    <property type="entry name" value="P-TYPE CU(+) TRANSPORTER"/>
    <property type="match status" value="1"/>
</dbReference>
<evidence type="ECO:0000256" key="4">
    <source>
        <dbReference type="ARBA" id="ARBA00022723"/>
    </source>
</evidence>
<dbReference type="NCBIfam" id="TIGR01525">
    <property type="entry name" value="ATPase-IB_hvy"/>
    <property type="match status" value="1"/>
</dbReference>
<comment type="caution">
    <text evidence="13">The sequence shown here is derived from an EMBL/GenBank/DDBJ whole genome shotgun (WGS) entry which is preliminary data.</text>
</comment>
<dbReference type="PRINTS" id="PR00119">
    <property type="entry name" value="CATATPASE"/>
</dbReference>
<dbReference type="Proteomes" id="UP001217089">
    <property type="component" value="Unassembled WGS sequence"/>
</dbReference>
<dbReference type="NCBIfam" id="TIGR01511">
    <property type="entry name" value="ATPase-IB1_Cu"/>
    <property type="match status" value="1"/>
</dbReference>
<dbReference type="InterPro" id="IPR023299">
    <property type="entry name" value="ATPase_P-typ_cyto_dom_N"/>
</dbReference>
<keyword evidence="7" id="KW-0460">Magnesium</keyword>
<dbReference type="InterPro" id="IPR059000">
    <property type="entry name" value="ATPase_P-type_domA"/>
</dbReference>
<dbReference type="Gene3D" id="1.10.600.10">
    <property type="entry name" value="Farnesyl Diphosphate Synthase"/>
    <property type="match status" value="1"/>
</dbReference>
<dbReference type="InterPro" id="IPR001757">
    <property type="entry name" value="P_typ_ATPase"/>
</dbReference>
<dbReference type="InterPro" id="IPR007029">
    <property type="entry name" value="YHS_dom"/>
</dbReference>